<evidence type="ECO:0000313" key="2">
    <source>
        <dbReference type="Proteomes" id="UP000050497"/>
    </source>
</evidence>
<dbReference type="EMBL" id="LJSX01000034">
    <property type="protein sequence ID" value="KPQ09135.1"/>
    <property type="molecule type" value="Genomic_DNA"/>
</dbReference>
<organism evidence="1 2">
    <name type="scientific">Saliniramus fredricksonii</name>
    <dbReference type="NCBI Taxonomy" id="1653334"/>
    <lineage>
        <taxon>Bacteria</taxon>
        <taxon>Pseudomonadati</taxon>
        <taxon>Pseudomonadota</taxon>
        <taxon>Alphaproteobacteria</taxon>
        <taxon>Hyphomicrobiales</taxon>
        <taxon>Salinarimonadaceae</taxon>
        <taxon>Saliniramus</taxon>
    </lineage>
</organism>
<dbReference type="AlphaFoldDB" id="A0A0P7XXD8"/>
<name>A0A0P7XXD8_9HYPH</name>
<protein>
    <submittedName>
        <fullName evidence="1">Uncharacterized protein</fullName>
    </submittedName>
</protein>
<gene>
    <name evidence="1" type="ORF">HLUCCO17_16115</name>
</gene>
<dbReference type="RefSeq" id="WP_420819964.1">
    <property type="nucleotide sequence ID" value="NZ_FMBM01000002.1"/>
</dbReference>
<evidence type="ECO:0000313" key="1">
    <source>
        <dbReference type="EMBL" id="KPQ09135.1"/>
    </source>
</evidence>
<comment type="caution">
    <text evidence="1">The sequence shown here is derived from an EMBL/GenBank/DDBJ whole genome shotgun (WGS) entry which is preliminary data.</text>
</comment>
<reference evidence="1 2" key="1">
    <citation type="submission" date="2015-09" db="EMBL/GenBank/DDBJ databases">
        <title>Identification and resolution of microdiversity through metagenomic sequencing of parallel consortia.</title>
        <authorList>
            <person name="Nelson W.C."/>
            <person name="Romine M.F."/>
            <person name="Lindemann S.R."/>
        </authorList>
    </citation>
    <scope>NUCLEOTIDE SEQUENCE [LARGE SCALE GENOMIC DNA]</scope>
    <source>
        <strain evidence="1">HL-109</strain>
    </source>
</reference>
<sequence length="57" mass="6313">MNEAIADRQNYACDLARHAGAPALDFFERRETLAVETKATAQDVVSHADRAIEALIR</sequence>
<dbReference type="Gene3D" id="3.30.540.10">
    <property type="entry name" value="Fructose-1,6-Bisphosphatase, subunit A, domain 1"/>
    <property type="match status" value="1"/>
</dbReference>
<dbReference type="Proteomes" id="UP000050497">
    <property type="component" value="Unassembled WGS sequence"/>
</dbReference>
<dbReference type="SUPFAM" id="SSF56655">
    <property type="entry name" value="Carbohydrate phosphatase"/>
    <property type="match status" value="1"/>
</dbReference>
<proteinExistence type="predicted"/>
<accession>A0A0P7XXD8</accession>